<dbReference type="Gene3D" id="3.20.20.60">
    <property type="entry name" value="Phosphoenolpyruvate-binding domains"/>
    <property type="match status" value="1"/>
</dbReference>
<dbReference type="Proteomes" id="UP000327011">
    <property type="component" value="Unassembled WGS sequence"/>
</dbReference>
<dbReference type="PANTHER" id="PTHR42905">
    <property type="entry name" value="PHOSPHOENOLPYRUVATE CARBOXYLASE"/>
    <property type="match status" value="1"/>
</dbReference>
<evidence type="ECO:0000313" key="2">
    <source>
        <dbReference type="Proteomes" id="UP000327011"/>
    </source>
</evidence>
<dbReference type="SUPFAM" id="SSF51621">
    <property type="entry name" value="Phosphoenolpyruvate/pyruvate domain"/>
    <property type="match status" value="1"/>
</dbReference>
<dbReference type="EMBL" id="VYTZ01000021">
    <property type="protein sequence ID" value="KAA9373661.1"/>
    <property type="molecule type" value="Genomic_DNA"/>
</dbReference>
<dbReference type="PANTHER" id="PTHR42905:SF16">
    <property type="entry name" value="CARBOXYPHOSPHONOENOLPYRUVATE PHOSPHONOMUTASE-LIKE PROTEIN (AFU_ORTHOLOGUE AFUA_5G07230)"/>
    <property type="match status" value="1"/>
</dbReference>
<dbReference type="InterPro" id="IPR039556">
    <property type="entry name" value="ICL/PEPM"/>
</dbReference>
<dbReference type="AlphaFoldDB" id="A0A5J5JSX9"/>
<keyword evidence="1" id="KW-0456">Lyase</keyword>
<proteinExistence type="predicted"/>
<sequence length="270" mass="27575">MAEIHEKPGTHEKAAINEKAAALRALHVPGDPVVLPNAWDAASARAVAAAGFPAVATGSAAVAAALGYEDGQDTPVDEMLAAVARISRVVSVPVTADVERGYGLDPALLVRRLAEAGAVGCNLEDSDPATGSLLGAAEQAGFLAAVRAAAAEAGVDLVINARVDAFIHGYGSPEERLAEAVARGRRYLEAGADCVYPILASDPEVIRALVREIGGPVNVYFQPGMPAVRDLAALGVARISFGPGLHSAAQEFTARMLGAIARGDDPFPSG</sequence>
<keyword evidence="1" id="KW-0670">Pyruvate</keyword>
<comment type="caution">
    <text evidence="1">The sequence shown here is derived from an EMBL/GenBank/DDBJ whole genome shotgun (WGS) entry which is preliminary data.</text>
</comment>
<dbReference type="CDD" id="cd00377">
    <property type="entry name" value="ICL_PEPM"/>
    <property type="match status" value="1"/>
</dbReference>
<dbReference type="GO" id="GO:0016829">
    <property type="term" value="F:lyase activity"/>
    <property type="evidence" value="ECO:0007669"/>
    <property type="project" value="UniProtKB-KW"/>
</dbReference>
<dbReference type="InterPro" id="IPR040442">
    <property type="entry name" value="Pyrv_kinase-like_dom_sf"/>
</dbReference>
<evidence type="ECO:0000313" key="1">
    <source>
        <dbReference type="EMBL" id="KAA9373661.1"/>
    </source>
</evidence>
<reference evidence="1 2" key="1">
    <citation type="submission" date="2019-09" db="EMBL/GenBank/DDBJ databases">
        <title>Screening of Novel Bioactive Compounds from Soil-Associated.</title>
        <authorList>
            <person name="Gong X."/>
        </authorList>
    </citation>
    <scope>NUCLEOTIDE SEQUENCE [LARGE SCALE GENOMIC DNA]</scope>
    <source>
        <strain evidence="1 2">Gxj-6</strain>
    </source>
</reference>
<dbReference type="Pfam" id="PF13714">
    <property type="entry name" value="PEP_mutase"/>
    <property type="match status" value="1"/>
</dbReference>
<gene>
    <name evidence="1" type="ORF">F5972_34280</name>
</gene>
<organism evidence="1 2">
    <name type="scientific">Microbispora cellulosiformans</name>
    <dbReference type="NCBI Taxonomy" id="2614688"/>
    <lineage>
        <taxon>Bacteria</taxon>
        <taxon>Bacillati</taxon>
        <taxon>Actinomycetota</taxon>
        <taxon>Actinomycetes</taxon>
        <taxon>Streptosporangiales</taxon>
        <taxon>Streptosporangiaceae</taxon>
        <taxon>Microbispora</taxon>
    </lineage>
</organism>
<accession>A0A5J5JSX9</accession>
<name>A0A5J5JSX9_9ACTN</name>
<protein>
    <submittedName>
        <fullName evidence="1">Isocitrate lyase/phosphoenolpyruvate mutase family protein</fullName>
    </submittedName>
</protein>
<dbReference type="RefSeq" id="WP_150939875.1">
    <property type="nucleotide sequence ID" value="NZ_VYTZ01000021.1"/>
</dbReference>
<dbReference type="InterPro" id="IPR015813">
    <property type="entry name" value="Pyrv/PenolPyrv_kinase-like_dom"/>
</dbReference>
<keyword evidence="2" id="KW-1185">Reference proteome</keyword>